<feature type="transmembrane region" description="Helical" evidence="8">
    <location>
        <begin position="447"/>
        <end position="468"/>
    </location>
</feature>
<protein>
    <recommendedName>
        <fullName evidence="9">Major facilitator superfamily (MFS) profile domain-containing protein</fullName>
    </recommendedName>
</protein>
<reference evidence="10 11" key="1">
    <citation type="submission" date="2016-06" db="EMBL/GenBank/DDBJ databases">
        <title>Evolution of pathogenesis and genome organization in the Tremellales.</title>
        <authorList>
            <person name="Cuomo C."/>
            <person name="Litvintseva A."/>
            <person name="Heitman J."/>
            <person name="Chen Y."/>
            <person name="Sun S."/>
            <person name="Springer D."/>
            <person name="Dromer F."/>
            <person name="Young S."/>
            <person name="Zeng Q."/>
            <person name="Chapman S."/>
            <person name="Gujja S."/>
            <person name="Saif S."/>
            <person name="Birren B."/>
        </authorList>
    </citation>
    <scope>NUCLEOTIDE SEQUENCE [LARGE SCALE GENOMIC DNA]</scope>
    <source>
        <strain evidence="10 11">CBS 6273</strain>
    </source>
</reference>
<feature type="transmembrane region" description="Helical" evidence="8">
    <location>
        <begin position="388"/>
        <end position="407"/>
    </location>
</feature>
<dbReference type="InterPro" id="IPR011701">
    <property type="entry name" value="MFS"/>
</dbReference>
<keyword evidence="5 8" id="KW-1133">Transmembrane helix</keyword>
<dbReference type="InterPro" id="IPR020846">
    <property type="entry name" value="MFS_dom"/>
</dbReference>
<dbReference type="GO" id="GO:0022857">
    <property type="term" value="F:transmembrane transporter activity"/>
    <property type="evidence" value="ECO:0007669"/>
    <property type="project" value="InterPro"/>
</dbReference>
<keyword evidence="3" id="KW-0813">Transport</keyword>
<gene>
    <name evidence="10" type="ORF">I350_08256</name>
</gene>
<feature type="transmembrane region" description="Helical" evidence="8">
    <location>
        <begin position="419"/>
        <end position="441"/>
    </location>
</feature>
<keyword evidence="4 8" id="KW-0812">Transmembrane</keyword>
<feature type="transmembrane region" description="Helical" evidence="8">
    <location>
        <begin position="330"/>
        <end position="349"/>
    </location>
</feature>
<organism evidence="10 11">
    <name type="scientific">Cryptococcus amylolentus CBS 6273</name>
    <dbReference type="NCBI Taxonomy" id="1296118"/>
    <lineage>
        <taxon>Eukaryota</taxon>
        <taxon>Fungi</taxon>
        <taxon>Dikarya</taxon>
        <taxon>Basidiomycota</taxon>
        <taxon>Agaricomycotina</taxon>
        <taxon>Tremellomycetes</taxon>
        <taxon>Tremellales</taxon>
        <taxon>Cryptococcaceae</taxon>
        <taxon>Cryptococcus</taxon>
    </lineage>
</organism>
<sequence length="521" mass="57288">MANQPVHVDAQLEGGLQHVSSRRSHGSLQKCHYILKRLSRVLPLPSRRLSHVMLNVLVGLSSVYFPYVPHTETRDTRAGWNDASQGPLLPSLEEYYNVDYLVISILFIMNFVGFMTSGLTNVFLTDRLGFGIAAPLGASMQGLAYILMCWGSPYPLFLIAYIFNGFGLGLQDAQVNSLTARLPNAPTKMFLMHAFYGFGATVSPFVATAFVQHIPDRVYLYYTVSLGLAVLTAALVLGVFRLRTADQIVGSRQEEVEEKKEVFPSETVQKDGPPVKKINEDSGSKMNRILKTPVVHCMAFYMVMYVGVEVTIGGWATSFLIDERGGDSNAGYVSAGYFGGLTLGRVIFIPVSKRLGPHLSIWTYTIASIVLSLIIWFTHTIVGNAVCFALVGVFLGPMYPLALNVVTEVLPGELQGGTIGWVASLGQAGSAMMPFITGAIAEKYGVWILQPLSVALLAASLVLWMFVVRVCHPDRPFWHIPRAVTSRHEKEKRDEDAGERVALDKVKRPTEIGDDGLHDSR</sequence>
<evidence type="ECO:0000313" key="10">
    <source>
        <dbReference type="EMBL" id="ODN96253.1"/>
    </source>
</evidence>
<dbReference type="InterPro" id="IPR051788">
    <property type="entry name" value="MFS_Transporter"/>
</dbReference>
<dbReference type="EMBL" id="MEKH01000015">
    <property type="protein sequence ID" value="ODN96253.1"/>
    <property type="molecule type" value="Genomic_DNA"/>
</dbReference>
<dbReference type="Proteomes" id="UP000095149">
    <property type="component" value="Unassembled WGS sequence"/>
</dbReference>
<proteinExistence type="inferred from homology"/>
<comment type="caution">
    <text evidence="10">The sequence shown here is derived from an EMBL/GenBank/DDBJ whole genome shotgun (WGS) entry which is preliminary data.</text>
</comment>
<feature type="transmembrane region" description="Helical" evidence="8">
    <location>
        <begin position="154"/>
        <end position="170"/>
    </location>
</feature>
<feature type="transmembrane region" description="Helical" evidence="8">
    <location>
        <begin position="98"/>
        <end position="116"/>
    </location>
</feature>
<dbReference type="Pfam" id="PF07690">
    <property type="entry name" value="MFS_1"/>
    <property type="match status" value="1"/>
</dbReference>
<dbReference type="PANTHER" id="PTHR23514">
    <property type="entry name" value="BYPASS OF STOP CODON PROTEIN 6"/>
    <property type="match status" value="1"/>
</dbReference>
<dbReference type="FunFam" id="1.20.1250.20:FF:000555">
    <property type="entry name" value="MFS transporter, putative (AFU_orthologue AFUA_8G05090)"/>
    <property type="match status" value="1"/>
</dbReference>
<evidence type="ECO:0000256" key="1">
    <source>
        <dbReference type="ARBA" id="ARBA00004127"/>
    </source>
</evidence>
<dbReference type="PROSITE" id="PS50850">
    <property type="entry name" value="MFS"/>
    <property type="match status" value="1"/>
</dbReference>
<feature type="domain" description="Major facilitator superfamily (MFS) profile" evidence="9">
    <location>
        <begin position="295"/>
        <end position="521"/>
    </location>
</feature>
<evidence type="ECO:0000256" key="3">
    <source>
        <dbReference type="ARBA" id="ARBA00022448"/>
    </source>
</evidence>
<accession>A0A1E3J5X8</accession>
<dbReference type="PANTHER" id="PTHR23514:SF3">
    <property type="entry name" value="BYPASS OF STOP CODON PROTEIN 6"/>
    <property type="match status" value="1"/>
</dbReference>
<feature type="transmembrane region" description="Helical" evidence="8">
    <location>
        <begin position="190"/>
        <end position="213"/>
    </location>
</feature>
<comment type="similarity">
    <text evidence="2">Belongs to the major facilitator superfamily.</text>
</comment>
<dbReference type="AlphaFoldDB" id="A0A1E3J5X8"/>
<evidence type="ECO:0000256" key="5">
    <source>
        <dbReference type="ARBA" id="ARBA00022989"/>
    </source>
</evidence>
<feature type="transmembrane region" description="Helical" evidence="8">
    <location>
        <begin position="219"/>
        <end position="242"/>
    </location>
</feature>
<dbReference type="GO" id="GO:0016020">
    <property type="term" value="C:membrane"/>
    <property type="evidence" value="ECO:0007669"/>
    <property type="project" value="TreeGrafter"/>
</dbReference>
<dbReference type="OrthoDB" id="413079at2759"/>
<dbReference type="InterPro" id="IPR036259">
    <property type="entry name" value="MFS_trans_sf"/>
</dbReference>
<name>A0A1E3J5X8_9TREE</name>
<dbReference type="GO" id="GO:0012505">
    <property type="term" value="C:endomembrane system"/>
    <property type="evidence" value="ECO:0007669"/>
    <property type="project" value="UniProtKB-SubCell"/>
</dbReference>
<feature type="transmembrane region" description="Helical" evidence="8">
    <location>
        <begin position="294"/>
        <end position="318"/>
    </location>
</feature>
<evidence type="ECO:0000256" key="4">
    <source>
        <dbReference type="ARBA" id="ARBA00022692"/>
    </source>
</evidence>
<evidence type="ECO:0000313" key="11">
    <source>
        <dbReference type="Proteomes" id="UP000095149"/>
    </source>
</evidence>
<feature type="transmembrane region" description="Helical" evidence="8">
    <location>
        <begin position="361"/>
        <end position="382"/>
    </location>
</feature>
<evidence type="ECO:0000256" key="2">
    <source>
        <dbReference type="ARBA" id="ARBA00008335"/>
    </source>
</evidence>
<feature type="region of interest" description="Disordered" evidence="7">
    <location>
        <begin position="488"/>
        <end position="521"/>
    </location>
</feature>
<evidence type="ECO:0000256" key="6">
    <source>
        <dbReference type="ARBA" id="ARBA00023136"/>
    </source>
</evidence>
<dbReference type="Gene3D" id="1.20.1250.20">
    <property type="entry name" value="MFS general substrate transporter like domains"/>
    <property type="match status" value="1"/>
</dbReference>
<evidence type="ECO:0000259" key="9">
    <source>
        <dbReference type="PROSITE" id="PS50850"/>
    </source>
</evidence>
<evidence type="ECO:0000256" key="7">
    <source>
        <dbReference type="SAM" id="MobiDB-lite"/>
    </source>
</evidence>
<evidence type="ECO:0000256" key="8">
    <source>
        <dbReference type="SAM" id="Phobius"/>
    </source>
</evidence>
<comment type="subcellular location">
    <subcellularLocation>
        <location evidence="1">Endomembrane system</location>
        <topology evidence="1">Multi-pass membrane protein</topology>
    </subcellularLocation>
</comment>
<dbReference type="SUPFAM" id="SSF103473">
    <property type="entry name" value="MFS general substrate transporter"/>
    <property type="match status" value="1"/>
</dbReference>
<keyword evidence="6 8" id="KW-0472">Membrane</keyword>